<accession>A0ABD2JN70</accession>
<proteinExistence type="predicted"/>
<sequence length="822" mass="94810">MDNQLFLTEEALHDDSKECFDRFEHFITADDGLIDPQNIVFYGTSFCEVKHTLNIHVFPMDPFNRLYKNEINPDKYPPQQQIVQSMDAKAGKKGNKNRTDVNDHCDVHYHGTDKFKYLAYFFLRWQTGAKIDRIDLFMGKAYLNYFLWHDANNETWEIDEEKVLNIFGTELQKVAKQLNTRSQFAMTVLPELYEFCCPTDMANDDDSEEICIGHEVANATTLTEKKMMEKVMDRFANVGLNIIAALKTAKIPKEIEPYSPEFGHIGTELQEICVFLITNQRKIDVAASAWHKCCAEFFEEMWHQWFYRHGIYTKSDSQLEPNEDDKQPPNFNVMPTEQMLIDIFKSLIDEQKDLKMFHDKILKLVGRLEKKVEKNTSFIEMNVVDKSVLNIIGQILVARVLIDHSGKTLIHFVNYGQSTICNFCANRTAQFTGWQHICVYNLWLFVCNELDQKAVDAFQGILRRMNMIRSIKATGKYKIQPKDNEWLLMEEIATQLIPFPENPKELKHFNALLVQTWPNLAIFCTKVAENIETEYGTFFPSWTQVCDIMITSKNGAAWLRETAKKGVARKPQKKALHENRKKGRCAKPAKKGVARNRKKGRCAKPAKKGVARNRKKGRCTKTAKKGVARNRKKGRCAKPQKRALHENRKKGRCAKPQKRALRETAKKGVARKPQKRALRETAKKGVARKPQKRALRETAKRALRETAKKGVARKPQKRALHENRKKGRCAKPAKKDVARNPQKRALHENRKKGRCAKPAKKGVARNRKKGRCTKTAKKGVARKPQKRALRETRKKGRCAKPAKKDVARNRKKGRCAKTTKIL</sequence>
<dbReference type="AlphaFoldDB" id="A0ABD2JN70"/>
<name>A0ABD2JN70_9BILA</name>
<feature type="region of interest" description="Disordered" evidence="1">
    <location>
        <begin position="565"/>
        <end position="822"/>
    </location>
</feature>
<comment type="caution">
    <text evidence="2">The sequence shown here is derived from an EMBL/GenBank/DDBJ whole genome shotgun (WGS) entry which is preliminary data.</text>
</comment>
<feature type="compositionally biased region" description="Basic residues" evidence="1">
    <location>
        <begin position="741"/>
        <end position="801"/>
    </location>
</feature>
<evidence type="ECO:0000313" key="3">
    <source>
        <dbReference type="Proteomes" id="UP001620626"/>
    </source>
</evidence>
<reference evidence="2 3" key="1">
    <citation type="submission" date="2024-10" db="EMBL/GenBank/DDBJ databases">
        <authorList>
            <person name="Kim D."/>
        </authorList>
    </citation>
    <scope>NUCLEOTIDE SEQUENCE [LARGE SCALE GENOMIC DNA]</scope>
    <source>
        <strain evidence="2">BH-2024</strain>
    </source>
</reference>
<gene>
    <name evidence="2" type="ORF">niasHT_026257</name>
</gene>
<feature type="compositionally biased region" description="Basic residues" evidence="1">
    <location>
        <begin position="566"/>
        <end position="659"/>
    </location>
</feature>
<organism evidence="2 3">
    <name type="scientific">Heterodera trifolii</name>
    <dbReference type="NCBI Taxonomy" id="157864"/>
    <lineage>
        <taxon>Eukaryota</taxon>
        <taxon>Metazoa</taxon>
        <taxon>Ecdysozoa</taxon>
        <taxon>Nematoda</taxon>
        <taxon>Chromadorea</taxon>
        <taxon>Rhabditida</taxon>
        <taxon>Tylenchina</taxon>
        <taxon>Tylenchomorpha</taxon>
        <taxon>Tylenchoidea</taxon>
        <taxon>Heteroderidae</taxon>
        <taxon>Heteroderinae</taxon>
        <taxon>Heterodera</taxon>
    </lineage>
</organism>
<evidence type="ECO:0000313" key="2">
    <source>
        <dbReference type="EMBL" id="KAL3092058.1"/>
    </source>
</evidence>
<feature type="compositionally biased region" description="Basic residues" evidence="1">
    <location>
        <begin position="710"/>
        <end position="732"/>
    </location>
</feature>
<feature type="compositionally biased region" description="Basic and acidic residues" evidence="1">
    <location>
        <begin position="694"/>
        <end position="708"/>
    </location>
</feature>
<evidence type="ECO:0000256" key="1">
    <source>
        <dbReference type="SAM" id="MobiDB-lite"/>
    </source>
</evidence>
<keyword evidence="3" id="KW-1185">Reference proteome</keyword>
<dbReference type="EMBL" id="JBICBT010000934">
    <property type="protein sequence ID" value="KAL3092058.1"/>
    <property type="molecule type" value="Genomic_DNA"/>
</dbReference>
<protein>
    <submittedName>
        <fullName evidence="2">Uncharacterized protein</fullName>
    </submittedName>
</protein>
<dbReference type="Proteomes" id="UP001620626">
    <property type="component" value="Unassembled WGS sequence"/>
</dbReference>
<feature type="compositionally biased region" description="Basic residues" evidence="1">
    <location>
        <begin position="809"/>
        <end position="822"/>
    </location>
</feature>